<dbReference type="EMBL" id="APBN01000001">
    <property type="protein sequence ID" value="EMT54524.1"/>
    <property type="molecule type" value="Genomic_DNA"/>
</dbReference>
<dbReference type="PANTHER" id="PTHR12049:SF7">
    <property type="entry name" value="PROTEIN ARGININE METHYLTRANSFERASE NDUFAF7, MITOCHONDRIAL"/>
    <property type="match status" value="1"/>
</dbReference>
<gene>
    <name evidence="3" type="ORF">I532_02930</name>
</gene>
<proteinExistence type="predicted"/>
<dbReference type="GO" id="GO:0035243">
    <property type="term" value="F:protein-arginine omega-N symmetric methyltransferase activity"/>
    <property type="evidence" value="ECO:0007669"/>
    <property type="project" value="TreeGrafter"/>
</dbReference>
<dbReference type="PANTHER" id="PTHR12049">
    <property type="entry name" value="PROTEIN ARGININE METHYLTRANSFERASE NDUFAF7, MITOCHONDRIAL"/>
    <property type="match status" value="1"/>
</dbReference>
<dbReference type="Proteomes" id="UP000012081">
    <property type="component" value="Unassembled WGS sequence"/>
</dbReference>
<dbReference type="Gene3D" id="3.40.50.12710">
    <property type="match status" value="1"/>
</dbReference>
<dbReference type="OrthoDB" id="9794208at2"/>
<dbReference type="SUPFAM" id="SSF53335">
    <property type="entry name" value="S-adenosyl-L-methionine-dependent methyltransferases"/>
    <property type="match status" value="1"/>
</dbReference>
<keyword evidence="2" id="KW-0808">Transferase</keyword>
<organism evidence="3 4">
    <name type="scientific">Brevibacillus borstelensis AK1</name>
    <dbReference type="NCBI Taxonomy" id="1300222"/>
    <lineage>
        <taxon>Bacteria</taxon>
        <taxon>Bacillati</taxon>
        <taxon>Bacillota</taxon>
        <taxon>Bacilli</taxon>
        <taxon>Bacillales</taxon>
        <taxon>Paenibacillaceae</taxon>
        <taxon>Brevibacillus</taxon>
    </lineage>
</organism>
<keyword evidence="4" id="KW-1185">Reference proteome</keyword>
<dbReference type="PATRIC" id="fig|1300222.3.peg.623"/>
<evidence type="ECO:0000256" key="2">
    <source>
        <dbReference type="ARBA" id="ARBA00022679"/>
    </source>
</evidence>
<evidence type="ECO:0000256" key="1">
    <source>
        <dbReference type="ARBA" id="ARBA00022603"/>
    </source>
</evidence>
<dbReference type="RefSeq" id="WP_003386290.1">
    <property type="nucleotide sequence ID" value="NZ_APBN01000001.1"/>
</dbReference>
<dbReference type="InterPro" id="IPR003788">
    <property type="entry name" value="NDUFAF7"/>
</dbReference>
<accession>M8DDX0</accession>
<dbReference type="STRING" id="1300222.I532_02930"/>
<dbReference type="GO" id="GO:0032259">
    <property type="term" value="P:methylation"/>
    <property type="evidence" value="ECO:0007669"/>
    <property type="project" value="UniProtKB-KW"/>
</dbReference>
<dbReference type="AlphaFoldDB" id="M8DDX0"/>
<evidence type="ECO:0000313" key="4">
    <source>
        <dbReference type="Proteomes" id="UP000012081"/>
    </source>
</evidence>
<name>M8DDX0_9BACL</name>
<protein>
    <recommendedName>
        <fullName evidence="5">SAM-dependent methyltransferase</fullName>
    </recommendedName>
</protein>
<dbReference type="InterPro" id="IPR038375">
    <property type="entry name" value="NDUFAF7_sf"/>
</dbReference>
<keyword evidence="1" id="KW-0489">Methyltransferase</keyword>
<comment type="caution">
    <text evidence="3">The sequence shown here is derived from an EMBL/GenBank/DDBJ whole genome shotgun (WGS) entry which is preliminary data.</text>
</comment>
<reference evidence="3 4" key="1">
    <citation type="submission" date="2013-03" db="EMBL/GenBank/DDBJ databases">
        <title>Assembly of a new bacterial strain Brevibacillus borstelensis AK1.</title>
        <authorList>
            <person name="Rajan I."/>
            <person name="PoliReddy D."/>
            <person name="Sugumar T."/>
            <person name="Rathinam K."/>
            <person name="Alqarawi S."/>
            <person name="Khalil A.B."/>
            <person name="Sivakumar N."/>
        </authorList>
    </citation>
    <scope>NUCLEOTIDE SEQUENCE [LARGE SCALE GENOMIC DNA]</scope>
    <source>
        <strain evidence="3 4">AK1</strain>
    </source>
</reference>
<evidence type="ECO:0008006" key="5">
    <source>
        <dbReference type="Google" id="ProtNLM"/>
    </source>
</evidence>
<evidence type="ECO:0000313" key="3">
    <source>
        <dbReference type="EMBL" id="EMT54524.1"/>
    </source>
</evidence>
<dbReference type="Pfam" id="PF02636">
    <property type="entry name" value="Methyltransf_28"/>
    <property type="match status" value="1"/>
</dbReference>
<sequence>MTTISRIYKEIESHPEGAIPFVRFMELALYDESEGYYTNSRPKIGKEGDFFTSASVHPVFAETLADAVAEMCDAGKWRSPALIEIGGGTGALCSGMLARLQESSPHLFDSIQVVLIEASPYHRELQKQALSKWGLPVRTYQSLEQAAASESLQGVVFSNEWLDAFPVHIAEKTQKGWQEVWVTKNGDQLAECYRDPIPPLARYLAEIDNGLPIGMRVEANLGIEETFAQLSRLLRSGYVMTIDYGDLQEELYHPSRKRGTLMCYRRHQADDNPYEHVGDKDITAHVNFSALIRAGEREGFQKVTYMRQDQFLIRSGILEKAVNHTDRDPFTSQAMKRNRAIQQLIYPGGLGGMFRVLVQAKGEVTSHGFRFQTAEKYGEKR</sequence>
<dbReference type="InterPro" id="IPR029063">
    <property type="entry name" value="SAM-dependent_MTases_sf"/>
</dbReference>